<dbReference type="InterPro" id="IPR011990">
    <property type="entry name" value="TPR-like_helical_dom_sf"/>
</dbReference>
<evidence type="ECO:0000313" key="3">
    <source>
        <dbReference type="Proteomes" id="UP001221411"/>
    </source>
</evidence>
<accession>A0ABT5F627</accession>
<dbReference type="SUPFAM" id="SSF48452">
    <property type="entry name" value="TPR-like"/>
    <property type="match status" value="1"/>
</dbReference>
<organism evidence="2 3">
    <name type="scientific">Polyangium mundeleinium</name>
    <dbReference type="NCBI Taxonomy" id="2995306"/>
    <lineage>
        <taxon>Bacteria</taxon>
        <taxon>Pseudomonadati</taxon>
        <taxon>Myxococcota</taxon>
        <taxon>Polyangia</taxon>
        <taxon>Polyangiales</taxon>
        <taxon>Polyangiaceae</taxon>
        <taxon>Polyangium</taxon>
    </lineage>
</organism>
<reference evidence="2 3" key="1">
    <citation type="submission" date="2022-11" db="EMBL/GenBank/DDBJ databases">
        <title>Minimal conservation of predation-associated metabolite biosynthetic gene clusters underscores biosynthetic potential of Myxococcota including descriptions for ten novel species: Archangium lansinium sp. nov., Myxococcus landrumus sp. nov., Nannocystis bai.</title>
        <authorList>
            <person name="Ahearne A."/>
            <person name="Stevens C."/>
            <person name="Dowd S."/>
        </authorList>
    </citation>
    <scope>NUCLEOTIDE SEQUENCE [LARGE SCALE GENOMIC DNA]</scope>
    <source>
        <strain evidence="2 3">RJM3</strain>
    </source>
</reference>
<dbReference type="Proteomes" id="UP001221411">
    <property type="component" value="Unassembled WGS sequence"/>
</dbReference>
<evidence type="ECO:0000313" key="2">
    <source>
        <dbReference type="EMBL" id="MDC0749552.1"/>
    </source>
</evidence>
<name>A0ABT5F627_9BACT</name>
<comment type="caution">
    <text evidence="2">The sequence shown here is derived from an EMBL/GenBank/DDBJ whole genome shotgun (WGS) entry which is preliminary data.</text>
</comment>
<evidence type="ECO:0000256" key="1">
    <source>
        <dbReference type="PROSITE-ProRule" id="PRU00339"/>
    </source>
</evidence>
<dbReference type="PROSITE" id="PS50005">
    <property type="entry name" value="TPR"/>
    <property type="match status" value="1"/>
</dbReference>
<protein>
    <recommendedName>
        <fullName evidence="4">Tetratricopeptide repeat protein</fullName>
    </recommendedName>
</protein>
<keyword evidence="1" id="KW-0802">TPR repeat</keyword>
<proteinExistence type="predicted"/>
<evidence type="ECO:0008006" key="4">
    <source>
        <dbReference type="Google" id="ProtNLM"/>
    </source>
</evidence>
<sequence length="395" mass="44709">MLVELHREMRAGRSDGERADRLRDEMDAPYLAASEEEQALLDDLSEDLYIIEGKRRVEPLVEGETLENVQKQLASAFRADENRRTLELLRKLPTLEAHHIDAIGMCWERQGFYIAASCFYDFANEIEPNDTHEVLAFHALARAGLTDETSRRAAEIELRDHPSARLMLEAACILERAAVGAAEEAARKHTHELVVRLVERAWSDDAALPLSRAAGLVAAGIAYDRLGDKERALQSFERAVAAHHYHETLVARGLALLHVDRTRAMWDFTEAAKQGTRHEWPYLYAALFALESGRIADAERFCEAGLSITRQAQPRGLLLECWAIAAAGLRRPARQVNALFDQAMAELPLDMRIRRNARRYREALQAERVLPVNEYERAEDIDEAQAWESLRQLAA</sequence>
<feature type="repeat" description="TPR" evidence="1">
    <location>
        <begin position="213"/>
        <end position="246"/>
    </location>
</feature>
<keyword evidence="3" id="KW-1185">Reference proteome</keyword>
<gene>
    <name evidence="2" type="ORF">POL67_49940</name>
</gene>
<dbReference type="EMBL" id="JAQNDO010000001">
    <property type="protein sequence ID" value="MDC0749552.1"/>
    <property type="molecule type" value="Genomic_DNA"/>
</dbReference>
<dbReference type="RefSeq" id="WP_271929528.1">
    <property type="nucleotide sequence ID" value="NZ_JAQNDO010000001.1"/>
</dbReference>
<dbReference type="InterPro" id="IPR019734">
    <property type="entry name" value="TPR_rpt"/>
</dbReference>
<dbReference type="Gene3D" id="1.25.40.10">
    <property type="entry name" value="Tetratricopeptide repeat domain"/>
    <property type="match status" value="1"/>
</dbReference>